<dbReference type="EMBL" id="VIEB01000946">
    <property type="protein sequence ID" value="TQD77716.1"/>
    <property type="molecule type" value="Genomic_DNA"/>
</dbReference>
<evidence type="ECO:0000256" key="1">
    <source>
        <dbReference type="SAM" id="SignalP"/>
    </source>
</evidence>
<evidence type="ECO:0000313" key="3">
    <source>
        <dbReference type="Proteomes" id="UP000315295"/>
    </source>
</evidence>
<organism evidence="2 3">
    <name type="scientific">Malus baccata</name>
    <name type="common">Siberian crab apple</name>
    <name type="synonym">Pyrus baccata</name>
    <dbReference type="NCBI Taxonomy" id="106549"/>
    <lineage>
        <taxon>Eukaryota</taxon>
        <taxon>Viridiplantae</taxon>
        <taxon>Streptophyta</taxon>
        <taxon>Embryophyta</taxon>
        <taxon>Tracheophyta</taxon>
        <taxon>Spermatophyta</taxon>
        <taxon>Magnoliopsida</taxon>
        <taxon>eudicotyledons</taxon>
        <taxon>Gunneridae</taxon>
        <taxon>Pentapetalae</taxon>
        <taxon>rosids</taxon>
        <taxon>fabids</taxon>
        <taxon>Rosales</taxon>
        <taxon>Rosaceae</taxon>
        <taxon>Amygdaloideae</taxon>
        <taxon>Maleae</taxon>
        <taxon>Malus</taxon>
    </lineage>
</organism>
<protein>
    <submittedName>
        <fullName evidence="2">Uncharacterized protein</fullName>
    </submittedName>
</protein>
<gene>
    <name evidence="2" type="ORF">C1H46_036740</name>
</gene>
<feature type="signal peptide" evidence="1">
    <location>
        <begin position="1"/>
        <end position="25"/>
    </location>
</feature>
<dbReference type="Proteomes" id="UP000315295">
    <property type="component" value="Unassembled WGS sequence"/>
</dbReference>
<keyword evidence="1" id="KW-0732">Signal</keyword>
<proteinExistence type="predicted"/>
<sequence>MKSSVLPVLVLVTFLLVLAWTAAHAKGCRRHCDNNMTYCIQLCSVDESKSPVTTCRNRCDEQYNHCLARCKRYSSSSSLSRPSSPMPYT</sequence>
<evidence type="ECO:0000313" key="2">
    <source>
        <dbReference type="EMBL" id="TQD77716.1"/>
    </source>
</evidence>
<feature type="chain" id="PRO_5021828858" evidence="1">
    <location>
        <begin position="26"/>
        <end position="89"/>
    </location>
</feature>
<name>A0A540KU22_MALBA</name>
<dbReference type="AlphaFoldDB" id="A0A540KU22"/>
<keyword evidence="3" id="KW-1185">Reference proteome</keyword>
<reference evidence="2 3" key="1">
    <citation type="journal article" date="2019" name="G3 (Bethesda)">
        <title>Sequencing of a Wild Apple (Malus baccata) Genome Unravels the Differences Between Cultivated and Wild Apple Species Regarding Disease Resistance and Cold Tolerance.</title>
        <authorList>
            <person name="Chen X."/>
        </authorList>
    </citation>
    <scope>NUCLEOTIDE SEQUENCE [LARGE SCALE GENOMIC DNA]</scope>
    <source>
        <strain evidence="3">cv. Shandingzi</strain>
        <tissue evidence="2">Leaves</tissue>
    </source>
</reference>
<accession>A0A540KU22</accession>
<comment type="caution">
    <text evidence="2">The sequence shown here is derived from an EMBL/GenBank/DDBJ whole genome shotgun (WGS) entry which is preliminary data.</text>
</comment>